<dbReference type="PROSITE" id="PS50931">
    <property type="entry name" value="HTH_LYSR"/>
    <property type="match status" value="1"/>
</dbReference>
<dbReference type="CDD" id="cd05466">
    <property type="entry name" value="PBP2_LTTR_substrate"/>
    <property type="match status" value="1"/>
</dbReference>
<gene>
    <name evidence="6" type="ORF">EV684_10454</name>
</gene>
<dbReference type="Proteomes" id="UP000295106">
    <property type="component" value="Unassembled WGS sequence"/>
</dbReference>
<dbReference type="Pfam" id="PF00126">
    <property type="entry name" value="HTH_1"/>
    <property type="match status" value="1"/>
</dbReference>
<dbReference type="Pfam" id="PF03466">
    <property type="entry name" value="LysR_substrate"/>
    <property type="match status" value="1"/>
</dbReference>
<keyword evidence="2" id="KW-0805">Transcription regulation</keyword>
<dbReference type="PRINTS" id="PR00039">
    <property type="entry name" value="HTHLYSR"/>
</dbReference>
<accession>A0A4R2MFN9</accession>
<protein>
    <submittedName>
        <fullName evidence="6">DNA-binding transcriptional LysR family regulator</fullName>
    </submittedName>
</protein>
<dbReference type="GO" id="GO:0003700">
    <property type="term" value="F:DNA-binding transcription factor activity"/>
    <property type="evidence" value="ECO:0007669"/>
    <property type="project" value="InterPro"/>
</dbReference>
<sequence length="310" mass="34783">MITFKQLEAVYWVAKLGGFTQAAQKLHTTQSAISKRVQELEGAFETPLFDRTQRTARLTEKGEEMFAIASRFLAERDEVVQRFQRPEIIKRRLRIGVTELTAMTWLPRLVGNINTHYPMLVIEPDVDASVSLRDKLLADQLDLAIVPALADDERIVAKPLARVQNAWMCKPGVLRRDRTYRVHELVSHRLLTQGERSGTGLAYERWFKSFGFSPAKTIASNNLVAIIGMTVSGLGISHLPHECMEPLVAAGLLDVVDVTPSLPEIQYNAIYRNEQRSTLISSIVMLAQECCDFTRAFQTEEISGGPENGT</sequence>
<evidence type="ECO:0000256" key="1">
    <source>
        <dbReference type="ARBA" id="ARBA00009437"/>
    </source>
</evidence>
<dbReference type="InterPro" id="IPR036390">
    <property type="entry name" value="WH_DNA-bd_sf"/>
</dbReference>
<comment type="caution">
    <text evidence="6">The sequence shown here is derived from an EMBL/GenBank/DDBJ whole genome shotgun (WGS) entry which is preliminary data.</text>
</comment>
<dbReference type="SUPFAM" id="SSF46785">
    <property type="entry name" value="Winged helix' DNA-binding domain"/>
    <property type="match status" value="1"/>
</dbReference>
<keyword evidence="4" id="KW-0804">Transcription</keyword>
<dbReference type="AlphaFoldDB" id="A0A4R2MFN9"/>
<dbReference type="PANTHER" id="PTHR30126:SF77">
    <property type="entry name" value="TRANSCRIPTIONAL REGULATORY PROTEIN"/>
    <property type="match status" value="1"/>
</dbReference>
<dbReference type="InterPro" id="IPR005119">
    <property type="entry name" value="LysR_subst-bd"/>
</dbReference>
<evidence type="ECO:0000259" key="5">
    <source>
        <dbReference type="PROSITE" id="PS50931"/>
    </source>
</evidence>
<reference evidence="6 7" key="1">
    <citation type="submission" date="2019-03" db="EMBL/GenBank/DDBJ databases">
        <title>Genomic Encyclopedia of Type Strains, Phase IV (KMG-IV): sequencing the most valuable type-strain genomes for metagenomic binning, comparative biology and taxonomic classification.</title>
        <authorList>
            <person name="Goeker M."/>
        </authorList>
    </citation>
    <scope>NUCLEOTIDE SEQUENCE [LARGE SCALE GENOMIC DNA]</scope>
    <source>
        <strain evidence="6 7">DSM 1709</strain>
    </source>
</reference>
<evidence type="ECO:0000313" key="6">
    <source>
        <dbReference type="EMBL" id="TCP03334.1"/>
    </source>
</evidence>
<dbReference type="SUPFAM" id="SSF53850">
    <property type="entry name" value="Periplasmic binding protein-like II"/>
    <property type="match status" value="1"/>
</dbReference>
<dbReference type="InterPro" id="IPR000847">
    <property type="entry name" value="LysR_HTH_N"/>
</dbReference>
<dbReference type="GeneID" id="99685807"/>
<dbReference type="EMBL" id="SLXD01000004">
    <property type="protein sequence ID" value="TCP03334.1"/>
    <property type="molecule type" value="Genomic_DNA"/>
</dbReference>
<dbReference type="InterPro" id="IPR036388">
    <property type="entry name" value="WH-like_DNA-bd_sf"/>
</dbReference>
<evidence type="ECO:0000256" key="2">
    <source>
        <dbReference type="ARBA" id="ARBA00023015"/>
    </source>
</evidence>
<keyword evidence="3 6" id="KW-0238">DNA-binding</keyword>
<organism evidence="6 7">
    <name type="scientific">Rubrivivax gelatinosus</name>
    <name type="common">Rhodocyclus gelatinosus</name>
    <name type="synonym">Rhodopseudomonas gelatinosa</name>
    <dbReference type="NCBI Taxonomy" id="28068"/>
    <lineage>
        <taxon>Bacteria</taxon>
        <taxon>Pseudomonadati</taxon>
        <taxon>Pseudomonadota</taxon>
        <taxon>Betaproteobacteria</taxon>
        <taxon>Burkholderiales</taxon>
        <taxon>Sphaerotilaceae</taxon>
        <taxon>Rubrivivax</taxon>
    </lineage>
</organism>
<evidence type="ECO:0000313" key="7">
    <source>
        <dbReference type="Proteomes" id="UP000295106"/>
    </source>
</evidence>
<feature type="domain" description="HTH lysR-type" evidence="5">
    <location>
        <begin position="2"/>
        <end position="59"/>
    </location>
</feature>
<dbReference type="PANTHER" id="PTHR30126">
    <property type="entry name" value="HTH-TYPE TRANSCRIPTIONAL REGULATOR"/>
    <property type="match status" value="1"/>
</dbReference>
<comment type="similarity">
    <text evidence="1">Belongs to the LysR transcriptional regulatory family.</text>
</comment>
<dbReference type="GO" id="GO:0000976">
    <property type="term" value="F:transcription cis-regulatory region binding"/>
    <property type="evidence" value="ECO:0007669"/>
    <property type="project" value="TreeGrafter"/>
</dbReference>
<evidence type="ECO:0000256" key="3">
    <source>
        <dbReference type="ARBA" id="ARBA00023125"/>
    </source>
</evidence>
<dbReference type="Gene3D" id="1.10.10.10">
    <property type="entry name" value="Winged helix-like DNA-binding domain superfamily/Winged helix DNA-binding domain"/>
    <property type="match status" value="1"/>
</dbReference>
<evidence type="ECO:0000256" key="4">
    <source>
        <dbReference type="ARBA" id="ARBA00023163"/>
    </source>
</evidence>
<dbReference type="Gene3D" id="3.40.190.10">
    <property type="entry name" value="Periplasmic binding protein-like II"/>
    <property type="match status" value="2"/>
</dbReference>
<name>A0A4R2MFN9_RUBGE</name>
<dbReference type="RefSeq" id="WP_200222374.1">
    <property type="nucleotide sequence ID" value="NZ_CP181386.1"/>
</dbReference>
<proteinExistence type="inferred from homology"/>
<dbReference type="FunFam" id="1.10.10.10:FF:000001">
    <property type="entry name" value="LysR family transcriptional regulator"/>
    <property type="match status" value="1"/>
</dbReference>